<evidence type="ECO:0000256" key="1">
    <source>
        <dbReference type="ARBA" id="ARBA00001946"/>
    </source>
</evidence>
<dbReference type="EMBL" id="MGDX01000001">
    <property type="protein sequence ID" value="OGL72077.1"/>
    <property type="molecule type" value="Genomic_DNA"/>
</dbReference>
<accession>A0A1F7U340</accession>
<feature type="binding site" evidence="6">
    <location>
        <begin position="11"/>
        <end position="16"/>
    </location>
    <ligand>
        <name>ATP</name>
        <dbReference type="ChEBI" id="CHEBI:30616"/>
    </ligand>
</feature>
<comment type="function">
    <text evidence="6">ATPase that binds to both the 70S ribosome and the 50S ribosomal subunit in a nucleotide-independent manner.</text>
</comment>
<dbReference type="Pfam" id="PF06071">
    <property type="entry name" value="YchF-GTPase_C"/>
    <property type="match status" value="1"/>
</dbReference>
<comment type="similarity">
    <text evidence="6">Belongs to the TRAFAC class OBG-HflX-like GTPase superfamily. OBG GTPase family. YchF/OLA1 subfamily.</text>
</comment>
<dbReference type="InterPro" id="IPR012675">
    <property type="entry name" value="Beta-grasp_dom_sf"/>
</dbReference>
<protein>
    <recommendedName>
        <fullName evidence="6">Ribosome-binding ATPase YchF</fullName>
    </recommendedName>
</protein>
<name>A0A1F7U340_9BACT</name>
<evidence type="ECO:0000259" key="8">
    <source>
        <dbReference type="PROSITE" id="PS51880"/>
    </source>
</evidence>
<dbReference type="Gene3D" id="1.10.150.300">
    <property type="entry name" value="TGS-like domain"/>
    <property type="match status" value="1"/>
</dbReference>
<dbReference type="PANTHER" id="PTHR23305">
    <property type="entry name" value="OBG GTPASE FAMILY"/>
    <property type="match status" value="1"/>
</dbReference>
<dbReference type="InterPro" id="IPR006073">
    <property type="entry name" value="GTP-bd"/>
</dbReference>
<dbReference type="Pfam" id="PF01926">
    <property type="entry name" value="MMR_HSR1"/>
    <property type="match status" value="1"/>
</dbReference>
<comment type="caution">
    <text evidence="9">The sequence shown here is derived from an EMBL/GenBank/DDBJ whole genome shotgun (WGS) entry which is preliminary data.</text>
</comment>
<feature type="domain" description="TGS" evidence="8">
    <location>
        <begin position="273"/>
        <end position="355"/>
    </location>
</feature>
<sequence>MLSVGIVGLPNVGKSTLFQALTRKQVDCENFPFCTIEPNVGVVEVPDPRLAVLAQWSKSAKVIPAAIEFVDIAGLVKGAHKGEGLGNKFLSRIREVDAICHVVRAFEDPNVVHVDGSVDPLRDAEVIEIELAMADMATVARRKERLQGKLKSGRSKELDMEEALLERVSKHLDQGKPARELEYTEDEGAVMRELSLLTYKPMMYVVNVAEEEVANEDWVSPLGSGKIAIPLSVKVEQELLDLDESERQEFMAAIGLQEAGLDRVIRAGFVLLNLITFLTTGEKETRAWPISRGTKGPQAAGTIHTDFEKGYIRAEVIPYEVFAQRGELGAREDGKLRVEGKEYVVEDGDVVHFRVSV</sequence>
<dbReference type="GO" id="GO:0043023">
    <property type="term" value="F:ribosomal large subunit binding"/>
    <property type="evidence" value="ECO:0007669"/>
    <property type="project" value="UniProtKB-UniRule"/>
</dbReference>
<dbReference type="HAMAP" id="MF_00944">
    <property type="entry name" value="YchF_OLA1_ATPase"/>
    <property type="match status" value="1"/>
</dbReference>
<dbReference type="InterPro" id="IPR027417">
    <property type="entry name" value="P-loop_NTPase"/>
</dbReference>
<dbReference type="STRING" id="1802389.A3C17_00075"/>
<dbReference type="PROSITE" id="PS51710">
    <property type="entry name" value="G_OBG"/>
    <property type="match status" value="1"/>
</dbReference>
<dbReference type="SUPFAM" id="SSF81271">
    <property type="entry name" value="TGS-like"/>
    <property type="match status" value="1"/>
</dbReference>
<dbReference type="InterPro" id="IPR004396">
    <property type="entry name" value="ATPase_YchF/OLA1"/>
</dbReference>
<dbReference type="PRINTS" id="PR00326">
    <property type="entry name" value="GTP1OBG"/>
</dbReference>
<evidence type="ECO:0000256" key="3">
    <source>
        <dbReference type="ARBA" id="ARBA00022741"/>
    </source>
</evidence>
<feature type="domain" description="OBG-type G" evidence="7">
    <location>
        <begin position="2"/>
        <end position="273"/>
    </location>
</feature>
<keyword evidence="3 6" id="KW-0547">Nucleotide-binding</keyword>
<keyword evidence="2" id="KW-0479">Metal-binding</keyword>
<dbReference type="PIRSF" id="PIRSF006641">
    <property type="entry name" value="CHP00092"/>
    <property type="match status" value="1"/>
</dbReference>
<comment type="cofactor">
    <cofactor evidence="1">
        <name>Mg(2+)</name>
        <dbReference type="ChEBI" id="CHEBI:18420"/>
    </cofactor>
</comment>
<dbReference type="FunFam" id="1.10.150.300:FF:000001">
    <property type="entry name" value="Ribosome-binding ATPase YchF"/>
    <property type="match status" value="1"/>
</dbReference>
<dbReference type="NCBIfam" id="TIGR00092">
    <property type="entry name" value="redox-regulated ATPase YchF"/>
    <property type="match status" value="1"/>
</dbReference>
<evidence type="ECO:0000259" key="7">
    <source>
        <dbReference type="PROSITE" id="PS51710"/>
    </source>
</evidence>
<dbReference type="InterPro" id="IPR004095">
    <property type="entry name" value="TGS"/>
</dbReference>
<dbReference type="FunFam" id="3.10.20.30:FF:000001">
    <property type="entry name" value="Ribosome-binding ATPase YchF"/>
    <property type="match status" value="1"/>
</dbReference>
<evidence type="ECO:0000256" key="6">
    <source>
        <dbReference type="HAMAP-Rule" id="MF_00944"/>
    </source>
</evidence>
<evidence type="ECO:0000313" key="9">
    <source>
        <dbReference type="EMBL" id="OGL72077.1"/>
    </source>
</evidence>
<reference evidence="9 10" key="1">
    <citation type="journal article" date="2016" name="Nat. Commun.">
        <title>Thousands of microbial genomes shed light on interconnected biogeochemical processes in an aquifer system.</title>
        <authorList>
            <person name="Anantharaman K."/>
            <person name="Brown C.T."/>
            <person name="Hug L.A."/>
            <person name="Sharon I."/>
            <person name="Castelle C.J."/>
            <person name="Probst A.J."/>
            <person name="Thomas B.C."/>
            <person name="Singh A."/>
            <person name="Wilkins M.J."/>
            <person name="Karaoz U."/>
            <person name="Brodie E.L."/>
            <person name="Williams K.H."/>
            <person name="Hubbard S.S."/>
            <person name="Banfield J.F."/>
        </authorList>
    </citation>
    <scope>NUCLEOTIDE SEQUENCE [LARGE SCALE GENOMIC DNA]</scope>
</reference>
<dbReference type="GO" id="GO:0046872">
    <property type="term" value="F:metal ion binding"/>
    <property type="evidence" value="ECO:0007669"/>
    <property type="project" value="UniProtKB-KW"/>
</dbReference>
<dbReference type="InterPro" id="IPR023192">
    <property type="entry name" value="TGS-like_dom_sf"/>
</dbReference>
<keyword evidence="5" id="KW-0460">Magnesium</keyword>
<dbReference type="GO" id="GO:0016887">
    <property type="term" value="F:ATP hydrolysis activity"/>
    <property type="evidence" value="ECO:0007669"/>
    <property type="project" value="UniProtKB-UniRule"/>
</dbReference>
<evidence type="ECO:0000256" key="5">
    <source>
        <dbReference type="ARBA" id="ARBA00022842"/>
    </source>
</evidence>
<dbReference type="InterPro" id="IPR012676">
    <property type="entry name" value="TGS-like"/>
</dbReference>
<dbReference type="InterPro" id="IPR031167">
    <property type="entry name" value="G_OBG"/>
</dbReference>
<keyword evidence="4 6" id="KW-0067">ATP-binding</keyword>
<dbReference type="PANTHER" id="PTHR23305:SF18">
    <property type="entry name" value="OBG-TYPE G DOMAIN-CONTAINING PROTEIN"/>
    <property type="match status" value="1"/>
</dbReference>
<proteinExistence type="inferred from homology"/>
<gene>
    <name evidence="6" type="primary">ychF</name>
    <name evidence="9" type="ORF">A3C17_00075</name>
</gene>
<dbReference type="AlphaFoldDB" id="A0A1F7U340"/>
<dbReference type="SUPFAM" id="SSF52540">
    <property type="entry name" value="P-loop containing nucleoside triphosphate hydrolases"/>
    <property type="match status" value="1"/>
</dbReference>
<dbReference type="GO" id="GO:0005737">
    <property type="term" value="C:cytoplasm"/>
    <property type="evidence" value="ECO:0007669"/>
    <property type="project" value="TreeGrafter"/>
</dbReference>
<dbReference type="InterPro" id="IPR041706">
    <property type="entry name" value="YchF_N"/>
</dbReference>
<dbReference type="PROSITE" id="PS51880">
    <property type="entry name" value="TGS"/>
    <property type="match status" value="1"/>
</dbReference>
<dbReference type="Proteomes" id="UP000177097">
    <property type="component" value="Unassembled WGS sequence"/>
</dbReference>
<organism evidence="9 10">
    <name type="scientific">Candidatus Uhrbacteria bacterium RIFCSPHIGHO2_02_FULL_53_13</name>
    <dbReference type="NCBI Taxonomy" id="1802389"/>
    <lineage>
        <taxon>Bacteria</taxon>
        <taxon>Candidatus Uhriibacteriota</taxon>
    </lineage>
</organism>
<dbReference type="InterPro" id="IPR013029">
    <property type="entry name" value="YchF_C"/>
</dbReference>
<dbReference type="Gene3D" id="3.10.20.30">
    <property type="match status" value="1"/>
</dbReference>
<dbReference type="CDD" id="cd04867">
    <property type="entry name" value="TGS_YchF_OLA1"/>
    <property type="match status" value="1"/>
</dbReference>
<dbReference type="GO" id="GO:0005525">
    <property type="term" value="F:GTP binding"/>
    <property type="evidence" value="ECO:0007669"/>
    <property type="project" value="InterPro"/>
</dbReference>
<evidence type="ECO:0000256" key="4">
    <source>
        <dbReference type="ARBA" id="ARBA00022840"/>
    </source>
</evidence>
<dbReference type="CDD" id="cd01900">
    <property type="entry name" value="YchF"/>
    <property type="match status" value="1"/>
</dbReference>
<evidence type="ECO:0000313" key="10">
    <source>
        <dbReference type="Proteomes" id="UP000177097"/>
    </source>
</evidence>
<dbReference type="GO" id="GO:0005524">
    <property type="term" value="F:ATP binding"/>
    <property type="evidence" value="ECO:0007669"/>
    <property type="project" value="UniProtKB-UniRule"/>
</dbReference>
<evidence type="ECO:0000256" key="2">
    <source>
        <dbReference type="ARBA" id="ARBA00022723"/>
    </source>
</evidence>
<dbReference type="Gene3D" id="3.40.50.300">
    <property type="entry name" value="P-loop containing nucleotide triphosphate hydrolases"/>
    <property type="match status" value="1"/>
</dbReference>